<sequence>MKSYLYKFFIELTNGKWSSYLIMKFAHSKASSLIISSFARVYKINVDEMEKDLTSYNNLHEFFIRKLKNGTRNSFFGQTEVISPVDAIIEDIGIITGNKTIHVKDKVYSISEMLGNKEMVDKYTGGTFIIFYLSPSHYHRIHSPVSGRVIKRWTLGGKSYPVNKWGLKFGKSPLAKNYRTITEVKTQDNQHIAIVKVGAMFINSIILSHQKEEVKKGEEMAYFSFGSTVILLFEKETFRSKDFLSTPYPVKIGEVIGDLSGKSK</sequence>
<keyword evidence="6" id="KW-0443">Lipid metabolism</keyword>
<dbReference type="PANTHER" id="PTHR10067:SF6">
    <property type="entry name" value="PHOSPHATIDYLSERINE DECARBOXYLASE PROENZYME, MITOCHONDRIAL"/>
    <property type="match status" value="1"/>
</dbReference>
<name>A0A2N0Z4S3_9BACI</name>
<dbReference type="OrthoDB" id="9802030at2"/>
<evidence type="ECO:0000256" key="12">
    <source>
        <dbReference type="ARBA" id="ARBA00024326"/>
    </source>
</evidence>
<comment type="cofactor">
    <cofactor evidence="1">
        <name>pyruvate</name>
        <dbReference type="ChEBI" id="CHEBI:15361"/>
    </cofactor>
</comment>
<evidence type="ECO:0000256" key="11">
    <source>
        <dbReference type="ARBA" id="ARBA00023317"/>
    </source>
</evidence>
<keyword evidence="5" id="KW-0210">Decarboxylase</keyword>
<evidence type="ECO:0000256" key="10">
    <source>
        <dbReference type="ARBA" id="ARBA00023264"/>
    </source>
</evidence>
<keyword evidence="9" id="KW-0456">Lyase</keyword>
<evidence type="ECO:0000256" key="4">
    <source>
        <dbReference type="ARBA" id="ARBA00022516"/>
    </source>
</evidence>
<keyword evidence="4" id="KW-0444">Lipid biosynthesis</keyword>
<protein>
    <recommendedName>
        <fullName evidence="3">phosphatidylserine decarboxylase</fullName>
        <ecNumber evidence="3">4.1.1.65</ecNumber>
    </recommendedName>
</protein>
<dbReference type="RefSeq" id="WP_101176453.1">
    <property type="nucleotide sequence ID" value="NZ_PISE01000013.1"/>
</dbReference>
<keyword evidence="10" id="KW-1208">Phospholipid metabolism</keyword>
<dbReference type="GO" id="GO:0004609">
    <property type="term" value="F:phosphatidylserine decarboxylase activity"/>
    <property type="evidence" value="ECO:0007669"/>
    <property type="project" value="UniProtKB-EC"/>
</dbReference>
<dbReference type="UniPathway" id="UPA00558"/>
<evidence type="ECO:0000256" key="3">
    <source>
        <dbReference type="ARBA" id="ARBA00012243"/>
    </source>
</evidence>
<keyword evidence="14" id="KW-1185">Reference proteome</keyword>
<dbReference type="NCBIfam" id="NF002853">
    <property type="entry name" value="PRK03140.1"/>
    <property type="match status" value="1"/>
</dbReference>
<dbReference type="AlphaFoldDB" id="A0A2N0Z4S3"/>
<comment type="caution">
    <text evidence="13">The sequence shown here is derived from an EMBL/GenBank/DDBJ whole genome shotgun (WGS) entry which is preliminary data.</text>
</comment>
<comment type="pathway">
    <text evidence="12">Phospholipid metabolism; phosphatidylethanolamine biosynthesis.</text>
</comment>
<dbReference type="PANTHER" id="PTHR10067">
    <property type="entry name" value="PHOSPHATIDYLSERINE DECARBOXYLASE"/>
    <property type="match status" value="1"/>
</dbReference>
<dbReference type="Proteomes" id="UP000233375">
    <property type="component" value="Unassembled WGS sequence"/>
</dbReference>
<proteinExistence type="predicted"/>
<evidence type="ECO:0000313" key="13">
    <source>
        <dbReference type="EMBL" id="PKG24515.1"/>
    </source>
</evidence>
<comment type="pathway">
    <text evidence="2">Lipid metabolism.</text>
</comment>
<dbReference type="InterPro" id="IPR003817">
    <property type="entry name" value="PS_Dcarbxylase"/>
</dbReference>
<dbReference type="EMBL" id="PISE01000013">
    <property type="protein sequence ID" value="PKG24515.1"/>
    <property type="molecule type" value="Genomic_DNA"/>
</dbReference>
<evidence type="ECO:0000256" key="1">
    <source>
        <dbReference type="ARBA" id="ARBA00001928"/>
    </source>
</evidence>
<dbReference type="Pfam" id="PF02666">
    <property type="entry name" value="PS_Dcarbxylase"/>
    <property type="match status" value="1"/>
</dbReference>
<dbReference type="EC" id="4.1.1.65" evidence="3"/>
<evidence type="ECO:0000256" key="6">
    <source>
        <dbReference type="ARBA" id="ARBA00023098"/>
    </source>
</evidence>
<evidence type="ECO:0000256" key="7">
    <source>
        <dbReference type="ARBA" id="ARBA00023145"/>
    </source>
</evidence>
<dbReference type="NCBIfam" id="TIGR00163">
    <property type="entry name" value="PS_decarb"/>
    <property type="match status" value="1"/>
</dbReference>
<evidence type="ECO:0000256" key="9">
    <source>
        <dbReference type="ARBA" id="ARBA00023239"/>
    </source>
</evidence>
<keyword evidence="8" id="KW-0594">Phospholipid biosynthesis</keyword>
<dbReference type="GO" id="GO:0006646">
    <property type="term" value="P:phosphatidylethanolamine biosynthetic process"/>
    <property type="evidence" value="ECO:0007669"/>
    <property type="project" value="UniProtKB-UniPathway"/>
</dbReference>
<gene>
    <name evidence="13" type="ORF">CWS01_06705</name>
</gene>
<evidence type="ECO:0000256" key="2">
    <source>
        <dbReference type="ARBA" id="ARBA00005189"/>
    </source>
</evidence>
<accession>A0A2N0Z4S3</accession>
<evidence type="ECO:0000256" key="5">
    <source>
        <dbReference type="ARBA" id="ARBA00022793"/>
    </source>
</evidence>
<reference evidence="13 14" key="1">
    <citation type="journal article" date="2003" name="Int. J. Syst. Evol. Microbiol.">
        <title>Bacillus nealsonii sp. nov., isolated from a spacecraft-assembly facility, whose spores are gamma-radiation resistant.</title>
        <authorList>
            <person name="Venkateswaran K."/>
            <person name="Kempf M."/>
            <person name="Chen F."/>
            <person name="Satomi M."/>
            <person name="Nicholson W."/>
            <person name="Kern R."/>
        </authorList>
    </citation>
    <scope>NUCLEOTIDE SEQUENCE [LARGE SCALE GENOMIC DNA]</scope>
    <source>
        <strain evidence="13 14">FO-92</strain>
    </source>
</reference>
<evidence type="ECO:0000313" key="14">
    <source>
        <dbReference type="Proteomes" id="UP000233375"/>
    </source>
</evidence>
<organism evidence="13 14">
    <name type="scientific">Niallia nealsonii</name>
    <dbReference type="NCBI Taxonomy" id="115979"/>
    <lineage>
        <taxon>Bacteria</taxon>
        <taxon>Bacillati</taxon>
        <taxon>Bacillota</taxon>
        <taxon>Bacilli</taxon>
        <taxon>Bacillales</taxon>
        <taxon>Bacillaceae</taxon>
        <taxon>Niallia</taxon>
    </lineage>
</organism>
<dbReference type="InterPro" id="IPR033177">
    <property type="entry name" value="PSD-B"/>
</dbReference>
<evidence type="ECO:0000256" key="8">
    <source>
        <dbReference type="ARBA" id="ARBA00023209"/>
    </source>
</evidence>
<keyword evidence="11" id="KW-0670">Pyruvate</keyword>
<keyword evidence="7" id="KW-0865">Zymogen</keyword>